<dbReference type="Proteomes" id="UP000501303">
    <property type="component" value="Segment"/>
</dbReference>
<organism evidence="2">
    <name type="scientific">Torilis crimson leaf virus</name>
    <dbReference type="NCBI Taxonomy" id="1862685"/>
    <lineage>
        <taxon>Viruses</taxon>
        <taxon>Riboviria</taxon>
        <taxon>Orthornavirae</taxon>
        <taxon>Pisuviricota</taxon>
        <taxon>Pisoniviricetes</taxon>
        <taxon>Sobelivirales</taxon>
        <taxon>Solemoviridae</taxon>
        <taxon>Polerovirus</taxon>
        <taxon>Polerovirus TCLV</taxon>
    </lineage>
</organism>
<protein>
    <submittedName>
        <fullName evidence="2">P3a</fullName>
    </submittedName>
</protein>
<proteinExistence type="predicted"/>
<reference evidence="2" key="1">
    <citation type="submission" date="2016-06" db="EMBL/GenBank/DDBJ databases">
        <authorList>
            <person name="Lotos L."/>
        </authorList>
    </citation>
    <scope>NUCLEOTIDE SEQUENCE [LARGE SCALE GENOMIC DNA]</scope>
    <source>
        <strain evidence="2">RL5</strain>
    </source>
</reference>
<feature type="transmembrane region" description="Helical" evidence="1">
    <location>
        <begin position="52"/>
        <end position="75"/>
    </location>
</feature>
<accession>A0A6H2MW80</accession>
<evidence type="ECO:0000256" key="1">
    <source>
        <dbReference type="SAM" id="Phobius"/>
    </source>
</evidence>
<sequence length="92" mass="10377">MTLISFPNSSCGWFPVPPQNNSWKRTKLAEKTLLQSSEVLDNYRRAIIDYKFLAGIATGFILAVPICVIGLYYVYLLISSNIRSIVNEYGRG</sequence>
<evidence type="ECO:0000313" key="3">
    <source>
        <dbReference type="Proteomes" id="UP000501303"/>
    </source>
</evidence>
<dbReference type="EMBL" id="LT615235">
    <property type="protein sequence ID" value="SCO64873.1"/>
    <property type="molecule type" value="Genomic_RNA"/>
</dbReference>
<name>A0A6H2MW80_9VIRU</name>
<keyword evidence="1" id="KW-1133">Transmembrane helix</keyword>
<keyword evidence="1" id="KW-0812">Transmembrane</keyword>
<keyword evidence="3" id="KW-1185">Reference proteome</keyword>
<evidence type="ECO:0000313" key="2">
    <source>
        <dbReference type="EMBL" id="SCO64873.1"/>
    </source>
</evidence>
<keyword evidence="1" id="KW-0472">Membrane</keyword>